<dbReference type="GO" id="GO:0004357">
    <property type="term" value="F:glutamate-cysteine ligase activity"/>
    <property type="evidence" value="ECO:0007669"/>
    <property type="project" value="InterPro"/>
</dbReference>
<dbReference type="InterPro" id="IPR014746">
    <property type="entry name" value="Gln_synth/guanido_kin_cat_dom"/>
</dbReference>
<dbReference type="PANTHER" id="PTHR36510:SF1">
    <property type="entry name" value="GLUTAMATE--CYSTEINE LIGASE 2-RELATED"/>
    <property type="match status" value="1"/>
</dbReference>
<dbReference type="RefSeq" id="WP_147012290.1">
    <property type="nucleotide sequence ID" value="NZ_VORB01000001.1"/>
</dbReference>
<dbReference type="InterPro" id="IPR006336">
    <property type="entry name" value="GCS2"/>
</dbReference>
<keyword evidence="2" id="KW-1185">Reference proteome</keyword>
<sequence length="407" mass="45770">MSYKLFEVFGVELEYMIVDKTTFKVKPIADLVFKECTGSFTSDYENGTVAWSNELVSHVIEIKTNGPVKEMGPMAEAFHSNVTAINKLLEKHNAILMPGGAHPTVDPLTETKIWPHEYNEIYALYDRVFNCKGHGWSNLQSTHINLPFQGDGEFRKLHAAIRAILPFIPALTASTPILDGALSGFKDTRLEYYRKNQQKIPIIAGKVIPEPVYSKEAYHQKIFNPIKDAIRPFDSEGILDHHFLNSRGAIARFDRGAIEIRIIDNQEAPKVDIAILCLIVAVLKDLCQQSEAEISKLALLDTDLLAQQLLAAIKDAEKAKTTYPDLTKHLGIDEKVENLGEVWKQLLNRYKTSLTADQFNTLSYIVENGSLASRMESRFNANPNAQGIAEINKEMIRCLQHNALFTK</sequence>
<dbReference type="SUPFAM" id="SSF55931">
    <property type="entry name" value="Glutamine synthetase/guanido kinase"/>
    <property type="match status" value="1"/>
</dbReference>
<keyword evidence="1" id="KW-0436">Ligase</keyword>
<dbReference type="PANTHER" id="PTHR36510">
    <property type="entry name" value="GLUTAMATE--CYSTEINE LIGASE 2-RELATED"/>
    <property type="match status" value="1"/>
</dbReference>
<proteinExistence type="predicted"/>
<dbReference type="InterPro" id="IPR050141">
    <property type="entry name" value="GCL_type2/YbdK_subfam"/>
</dbReference>
<organism evidence="1 2">
    <name type="scientific">Luteibaculum oceani</name>
    <dbReference type="NCBI Taxonomy" id="1294296"/>
    <lineage>
        <taxon>Bacteria</taxon>
        <taxon>Pseudomonadati</taxon>
        <taxon>Bacteroidota</taxon>
        <taxon>Flavobacteriia</taxon>
        <taxon>Flavobacteriales</taxon>
        <taxon>Luteibaculaceae</taxon>
        <taxon>Luteibaculum</taxon>
    </lineage>
</organism>
<dbReference type="Pfam" id="PF04107">
    <property type="entry name" value="GCS2"/>
    <property type="match status" value="1"/>
</dbReference>
<comment type="caution">
    <text evidence="1">The sequence shown here is derived from an EMBL/GenBank/DDBJ whole genome shotgun (WGS) entry which is preliminary data.</text>
</comment>
<dbReference type="OrthoDB" id="9804786at2"/>
<gene>
    <name evidence="1" type="ORF">FRX97_00540</name>
</gene>
<protein>
    <submittedName>
        <fullName evidence="1">Glutamate--cysteine ligase</fullName>
    </submittedName>
</protein>
<reference evidence="1 2" key="1">
    <citation type="submission" date="2019-08" db="EMBL/GenBank/DDBJ databases">
        <title>Genome of Luteibaculum oceani JCM 18817.</title>
        <authorList>
            <person name="Bowman J.P."/>
        </authorList>
    </citation>
    <scope>NUCLEOTIDE SEQUENCE [LARGE SCALE GENOMIC DNA]</scope>
    <source>
        <strain evidence="1 2">JCM 18817</strain>
    </source>
</reference>
<accession>A0A5C6VIF4</accession>
<dbReference type="Proteomes" id="UP000321168">
    <property type="component" value="Unassembled WGS sequence"/>
</dbReference>
<evidence type="ECO:0000313" key="2">
    <source>
        <dbReference type="Proteomes" id="UP000321168"/>
    </source>
</evidence>
<dbReference type="EMBL" id="VORB01000001">
    <property type="protein sequence ID" value="TXC85143.1"/>
    <property type="molecule type" value="Genomic_DNA"/>
</dbReference>
<dbReference type="AlphaFoldDB" id="A0A5C6VIF4"/>
<evidence type="ECO:0000313" key="1">
    <source>
        <dbReference type="EMBL" id="TXC85143.1"/>
    </source>
</evidence>
<name>A0A5C6VIF4_9FLAO</name>
<dbReference type="GO" id="GO:0042398">
    <property type="term" value="P:modified amino acid biosynthetic process"/>
    <property type="evidence" value="ECO:0007669"/>
    <property type="project" value="InterPro"/>
</dbReference>
<dbReference type="Gene3D" id="3.30.590.20">
    <property type="match status" value="1"/>
</dbReference>